<feature type="compositionally biased region" description="Polar residues" evidence="1">
    <location>
        <begin position="81"/>
        <end position="94"/>
    </location>
</feature>
<keyword evidence="3" id="KW-1185">Reference proteome</keyword>
<evidence type="ECO:0000313" key="2">
    <source>
        <dbReference type="EMBL" id="GIY34478.1"/>
    </source>
</evidence>
<name>A0AAV4SJ65_9ARAC</name>
<evidence type="ECO:0000256" key="1">
    <source>
        <dbReference type="SAM" id="MobiDB-lite"/>
    </source>
</evidence>
<proteinExistence type="predicted"/>
<reference evidence="2 3" key="1">
    <citation type="submission" date="2021-06" db="EMBL/GenBank/DDBJ databases">
        <title>Caerostris darwini draft genome.</title>
        <authorList>
            <person name="Kono N."/>
            <person name="Arakawa K."/>
        </authorList>
    </citation>
    <scope>NUCLEOTIDE SEQUENCE [LARGE SCALE GENOMIC DNA]</scope>
</reference>
<sequence>MTLAEYETGLRGSVEEKRRSMKNYRVHFFYPPPFSPPKPQGLKNGKTNCYKAPMTCYQSGLNALGRFQMGRRDVLKKKKSTLLSHTDTPSSSSEWRLRGVSRDRKCRLEEGGSVTGGRHRDS</sequence>
<dbReference type="Proteomes" id="UP001054837">
    <property type="component" value="Unassembled WGS sequence"/>
</dbReference>
<dbReference type="AlphaFoldDB" id="A0AAV4SJ65"/>
<feature type="region of interest" description="Disordered" evidence="1">
    <location>
        <begin position="78"/>
        <end position="101"/>
    </location>
</feature>
<accession>A0AAV4SJ65</accession>
<protein>
    <submittedName>
        <fullName evidence="2">Uncharacterized protein</fullName>
    </submittedName>
</protein>
<dbReference type="EMBL" id="BPLQ01008070">
    <property type="protein sequence ID" value="GIY34478.1"/>
    <property type="molecule type" value="Genomic_DNA"/>
</dbReference>
<comment type="caution">
    <text evidence="2">The sequence shown here is derived from an EMBL/GenBank/DDBJ whole genome shotgun (WGS) entry which is preliminary data.</text>
</comment>
<gene>
    <name evidence="2" type="ORF">CDAR_498741</name>
</gene>
<evidence type="ECO:0000313" key="3">
    <source>
        <dbReference type="Proteomes" id="UP001054837"/>
    </source>
</evidence>
<organism evidence="2 3">
    <name type="scientific">Caerostris darwini</name>
    <dbReference type="NCBI Taxonomy" id="1538125"/>
    <lineage>
        <taxon>Eukaryota</taxon>
        <taxon>Metazoa</taxon>
        <taxon>Ecdysozoa</taxon>
        <taxon>Arthropoda</taxon>
        <taxon>Chelicerata</taxon>
        <taxon>Arachnida</taxon>
        <taxon>Araneae</taxon>
        <taxon>Araneomorphae</taxon>
        <taxon>Entelegynae</taxon>
        <taxon>Araneoidea</taxon>
        <taxon>Araneidae</taxon>
        <taxon>Caerostris</taxon>
    </lineage>
</organism>